<sequence length="132" mass="13734">MLGGPGIVHTLLDGEVTAGASNNILCGAGLDELEAVAESVSLPNQGVNLNVAQGQGEFQANHFTDGDFCLQDGRNSRLADVHGVTPNHSAVARIDADVNFQLEPGMAASFHKFVSRTGSELTVSSQCDTLPD</sequence>
<dbReference type="EMBL" id="OMOD01000137">
    <property type="protein sequence ID" value="SPF42224.1"/>
    <property type="molecule type" value="Genomic_DNA"/>
</dbReference>
<accession>A0A2U3KRF4</accession>
<gene>
    <name evidence="1" type="ORF">SBA1_430025</name>
</gene>
<name>A0A2U3KRF4_9BACT</name>
<organism evidence="1 2">
    <name type="scientific">Candidatus Sulfotelmatobacter kueseliae</name>
    <dbReference type="NCBI Taxonomy" id="2042962"/>
    <lineage>
        <taxon>Bacteria</taxon>
        <taxon>Pseudomonadati</taxon>
        <taxon>Acidobacteriota</taxon>
        <taxon>Terriglobia</taxon>
        <taxon>Terriglobales</taxon>
        <taxon>Candidatus Korobacteraceae</taxon>
        <taxon>Candidatus Sulfotelmatobacter</taxon>
    </lineage>
</organism>
<dbReference type="AlphaFoldDB" id="A0A2U3KRF4"/>
<evidence type="ECO:0000313" key="2">
    <source>
        <dbReference type="Proteomes" id="UP000238701"/>
    </source>
</evidence>
<reference evidence="2" key="1">
    <citation type="submission" date="2018-02" db="EMBL/GenBank/DDBJ databases">
        <authorList>
            <person name="Hausmann B."/>
        </authorList>
    </citation>
    <scope>NUCLEOTIDE SEQUENCE [LARGE SCALE GENOMIC DNA]</scope>
    <source>
        <strain evidence="2">Peat soil MAG SbA1</strain>
    </source>
</reference>
<evidence type="ECO:0000313" key="1">
    <source>
        <dbReference type="EMBL" id="SPF42224.1"/>
    </source>
</evidence>
<dbReference type="Proteomes" id="UP000238701">
    <property type="component" value="Unassembled WGS sequence"/>
</dbReference>
<protein>
    <submittedName>
        <fullName evidence="1">Uncharacterized protein</fullName>
    </submittedName>
</protein>
<proteinExistence type="predicted"/>